<evidence type="ECO:0000313" key="2">
    <source>
        <dbReference type="EMBL" id="GFG39118.1"/>
    </source>
</evidence>
<feature type="region of interest" description="Disordered" evidence="1">
    <location>
        <begin position="215"/>
        <end position="236"/>
    </location>
</feature>
<proteinExistence type="predicted"/>
<gene>
    <name evidence="2" type="ORF">Cfor_10597</name>
</gene>
<keyword evidence="3" id="KW-1185">Reference proteome</keyword>
<feature type="region of interest" description="Disordered" evidence="1">
    <location>
        <begin position="99"/>
        <end position="122"/>
    </location>
</feature>
<protein>
    <submittedName>
        <fullName evidence="2">Uncharacterized protein</fullName>
    </submittedName>
</protein>
<dbReference type="InterPro" id="IPR027417">
    <property type="entry name" value="P-loop_NTPase"/>
</dbReference>
<dbReference type="AlphaFoldDB" id="A0A6L2Q8G9"/>
<dbReference type="SUPFAM" id="SSF52540">
    <property type="entry name" value="P-loop containing nucleoside triphosphate hydrolases"/>
    <property type="match status" value="1"/>
</dbReference>
<dbReference type="EMBL" id="BLKM01000869">
    <property type="protein sequence ID" value="GFG39118.1"/>
    <property type="molecule type" value="Genomic_DNA"/>
</dbReference>
<feature type="compositionally biased region" description="Polar residues" evidence="1">
    <location>
        <begin position="257"/>
        <end position="268"/>
    </location>
</feature>
<name>A0A6L2Q8G9_COPFO</name>
<reference evidence="3" key="1">
    <citation type="submission" date="2020-01" db="EMBL/GenBank/DDBJ databases">
        <title>Draft genome sequence of the Termite Coptotermes fromosanus.</title>
        <authorList>
            <person name="Itakura S."/>
            <person name="Yosikawa Y."/>
            <person name="Umezawa K."/>
        </authorList>
    </citation>
    <scope>NUCLEOTIDE SEQUENCE [LARGE SCALE GENOMIC DNA]</scope>
</reference>
<dbReference type="OrthoDB" id="5958958at2759"/>
<feature type="region of interest" description="Disordered" evidence="1">
    <location>
        <begin position="257"/>
        <end position="317"/>
    </location>
</feature>
<organism evidence="2 3">
    <name type="scientific">Coptotermes formosanus</name>
    <name type="common">Formosan subterranean termite</name>
    <dbReference type="NCBI Taxonomy" id="36987"/>
    <lineage>
        <taxon>Eukaryota</taxon>
        <taxon>Metazoa</taxon>
        <taxon>Ecdysozoa</taxon>
        <taxon>Arthropoda</taxon>
        <taxon>Hexapoda</taxon>
        <taxon>Insecta</taxon>
        <taxon>Pterygota</taxon>
        <taxon>Neoptera</taxon>
        <taxon>Polyneoptera</taxon>
        <taxon>Dictyoptera</taxon>
        <taxon>Blattodea</taxon>
        <taxon>Blattoidea</taxon>
        <taxon>Termitoidae</taxon>
        <taxon>Rhinotermitidae</taxon>
        <taxon>Coptotermes</taxon>
    </lineage>
</organism>
<feature type="non-terminal residue" evidence="2">
    <location>
        <position position="1"/>
    </location>
</feature>
<comment type="caution">
    <text evidence="2">The sequence shown here is derived from an EMBL/GenBank/DDBJ whole genome shotgun (WGS) entry which is preliminary data.</text>
</comment>
<dbReference type="InParanoid" id="A0A6L2Q8G9"/>
<sequence length="459" mass="49796">NPTKKVLGCPPGLLGSELALYGEVKGSAGVHSRPKVKTNGHFTSYMQQALSSEWPSPSRLPKTRPSPARSLRNNDSCCPTPPQSRRRFFLSPKSLRNPWNQRSINGPRVPADNMDNPSALSASMTSSTESRYWPSYVLNKIKSLWAVAGSTAGLNQLAASAAGTPLSAILLSSFIDLSDDEGGTIKPVFQGKKSSQNDLYMRLGLLLGDNARRSARAIQSPPHRPGSAANRSSHSHESCASISSLASLEAHTLASTNTSPVSTLTGSSEADAHSHTRTLKDPSSESITSLMSVSSQSNCSSSPVSRRHSVTTSQPGQVEELNMFKNRKTSIRRSARTGSVKGPIDPKVRFAQYRAPQLTLKPLFFEVPLQEPDPLFLGRHWLIREMEESLGSASPGVLITGSPGTGKSALILQLVDYSCFGRRRDPKYQQGKCSMYFASSQASHFILLMIQLITRSMRD</sequence>
<evidence type="ECO:0000256" key="1">
    <source>
        <dbReference type="SAM" id="MobiDB-lite"/>
    </source>
</evidence>
<feature type="compositionally biased region" description="Low complexity" evidence="1">
    <location>
        <begin position="289"/>
        <end position="304"/>
    </location>
</feature>
<accession>A0A6L2Q8G9</accession>
<dbReference type="Proteomes" id="UP000502823">
    <property type="component" value="Unassembled WGS sequence"/>
</dbReference>
<feature type="compositionally biased region" description="Basic and acidic residues" evidence="1">
    <location>
        <begin position="270"/>
        <end position="283"/>
    </location>
</feature>
<feature type="region of interest" description="Disordered" evidence="1">
    <location>
        <begin position="50"/>
        <end position="83"/>
    </location>
</feature>
<evidence type="ECO:0000313" key="3">
    <source>
        <dbReference type="Proteomes" id="UP000502823"/>
    </source>
</evidence>